<evidence type="ECO:0000313" key="6">
    <source>
        <dbReference type="WBParaSite" id="TMUE_2000009804.1"/>
    </source>
</evidence>
<proteinExistence type="predicted"/>
<feature type="domain" description="RRM" evidence="4">
    <location>
        <begin position="138"/>
        <end position="228"/>
    </location>
</feature>
<dbReference type="SUPFAM" id="SSF54928">
    <property type="entry name" value="RNA-binding domain, RBD"/>
    <property type="match status" value="1"/>
</dbReference>
<dbReference type="Pfam" id="PF00076">
    <property type="entry name" value="RRM_1"/>
    <property type="match status" value="2"/>
</dbReference>
<dbReference type="Gene3D" id="3.30.70.330">
    <property type="match status" value="2"/>
</dbReference>
<dbReference type="GO" id="GO:0071013">
    <property type="term" value="C:catalytic step 2 spliceosome"/>
    <property type="evidence" value="ECO:0007669"/>
    <property type="project" value="TreeGrafter"/>
</dbReference>
<keyword evidence="1" id="KW-0677">Repeat</keyword>
<dbReference type="InterPro" id="IPR012677">
    <property type="entry name" value="Nucleotide-bd_a/b_plait_sf"/>
</dbReference>
<keyword evidence="2 3" id="KW-0694">RNA-binding</keyword>
<reference evidence="6" key="1">
    <citation type="submission" date="2019-12" db="UniProtKB">
        <authorList>
            <consortium name="WormBaseParasite"/>
        </authorList>
    </citation>
    <scope>IDENTIFICATION</scope>
</reference>
<evidence type="ECO:0000313" key="5">
    <source>
        <dbReference type="Proteomes" id="UP000046395"/>
    </source>
</evidence>
<dbReference type="WBParaSite" id="TMUE_2000009804.1">
    <property type="protein sequence ID" value="TMUE_2000009804.1"/>
    <property type="gene ID" value="WBGene00285643"/>
</dbReference>
<feature type="domain" description="RRM" evidence="4">
    <location>
        <begin position="47"/>
        <end position="130"/>
    </location>
</feature>
<dbReference type="PANTHER" id="PTHR48026">
    <property type="entry name" value="HOMOLOGOUS TO DROSOPHILA SQD (SQUID) PROTEIN"/>
    <property type="match status" value="1"/>
</dbReference>
<accession>A0A5S6QRM3</accession>
<dbReference type="SMART" id="SM00360">
    <property type="entry name" value="RRM"/>
    <property type="match status" value="2"/>
</dbReference>
<dbReference type="InterPro" id="IPR035979">
    <property type="entry name" value="RBD_domain_sf"/>
</dbReference>
<dbReference type="GO" id="GO:0003730">
    <property type="term" value="F:mRNA 3'-UTR binding"/>
    <property type="evidence" value="ECO:0007669"/>
    <property type="project" value="TreeGrafter"/>
</dbReference>
<dbReference type="InterPro" id="IPR000504">
    <property type="entry name" value="RRM_dom"/>
</dbReference>
<evidence type="ECO:0000256" key="2">
    <source>
        <dbReference type="ARBA" id="ARBA00022884"/>
    </source>
</evidence>
<dbReference type="AlphaFoldDB" id="A0A5S6QRM3"/>
<dbReference type="FunFam" id="3.30.70.330:FF:000040">
    <property type="entry name" value="Heterogeneous nuclear ribonucleoprotein A2/B1"/>
    <property type="match status" value="1"/>
</dbReference>
<protein>
    <submittedName>
        <fullName evidence="6">RRM domain-containing protein</fullName>
    </submittedName>
</protein>
<evidence type="ECO:0000256" key="1">
    <source>
        <dbReference type="ARBA" id="ARBA00022737"/>
    </source>
</evidence>
<name>A0A5S6QRM3_TRIMR</name>
<dbReference type="GO" id="GO:0098687">
    <property type="term" value="C:chromosomal region"/>
    <property type="evidence" value="ECO:0007669"/>
    <property type="project" value="UniProtKB-ARBA"/>
</dbReference>
<dbReference type="STRING" id="70415.A0A5S6QRM3"/>
<evidence type="ECO:0000259" key="4">
    <source>
        <dbReference type="PROSITE" id="PS50102"/>
    </source>
</evidence>
<dbReference type="PROSITE" id="PS50102">
    <property type="entry name" value="RRM"/>
    <property type="match status" value="2"/>
</dbReference>
<dbReference type="PANTHER" id="PTHR48026:SF14">
    <property type="entry name" value="HETEROGENEOUS NUCLEAR RIBONUCLEOPROTEIN A1"/>
    <property type="match status" value="1"/>
</dbReference>
<keyword evidence="5" id="KW-1185">Reference proteome</keyword>
<organism evidence="5 6">
    <name type="scientific">Trichuris muris</name>
    <name type="common">Mouse whipworm</name>
    <dbReference type="NCBI Taxonomy" id="70415"/>
    <lineage>
        <taxon>Eukaryota</taxon>
        <taxon>Metazoa</taxon>
        <taxon>Ecdysozoa</taxon>
        <taxon>Nematoda</taxon>
        <taxon>Enoplea</taxon>
        <taxon>Dorylaimia</taxon>
        <taxon>Trichinellida</taxon>
        <taxon>Trichuridae</taxon>
        <taxon>Trichuris</taxon>
    </lineage>
</organism>
<evidence type="ECO:0000256" key="3">
    <source>
        <dbReference type="PROSITE-ProRule" id="PRU00176"/>
    </source>
</evidence>
<dbReference type="GO" id="GO:0000398">
    <property type="term" value="P:mRNA splicing, via spliceosome"/>
    <property type="evidence" value="ECO:0007669"/>
    <property type="project" value="TreeGrafter"/>
</dbReference>
<dbReference type="Proteomes" id="UP000046395">
    <property type="component" value="Unassembled WGS sequence"/>
</dbReference>
<sequence>MRIGGISFAIRVWLKSERPSLTAGRLAFVFILLGPPQVISWLNMQNCKLFIGNLSPVTTTDGLLKFYTQFGTVVDCKVLRHIVTKQSRGFGFVTFSSAEMVNTAMRSRPHRIDGKTVHPKRALPKEVLESPAGPIATTKIFVRGVTYNHDTEVLERYFSQFGDVTEVIIMVDSGSGKRRGFANVTFDDYDAVDQVAIQKFHAIAGTNCAVYKFENKDEQRKRLQKDNKCTPLQSILSSRTSVNILTAVYAGEHYAQSFGTYAYYIDVHCYTLTAISRVCCEGFPYFDDKSKRYFLQCPVVWLVQAN</sequence>